<evidence type="ECO:0000256" key="3">
    <source>
        <dbReference type="ARBA" id="ARBA00022989"/>
    </source>
</evidence>
<dbReference type="Gene3D" id="1.20.1250.20">
    <property type="entry name" value="MFS general substrate transporter like domains"/>
    <property type="match status" value="2"/>
</dbReference>
<reference evidence="8" key="1">
    <citation type="journal article" date="2019" name="Int. J. Syst. Evol. Microbiol.">
        <title>The Global Catalogue of Microorganisms (GCM) 10K type strain sequencing project: providing services to taxonomists for standard genome sequencing and annotation.</title>
        <authorList>
            <consortium name="The Broad Institute Genomics Platform"/>
            <consortium name="The Broad Institute Genome Sequencing Center for Infectious Disease"/>
            <person name="Wu L."/>
            <person name="Ma J."/>
        </authorList>
    </citation>
    <scope>NUCLEOTIDE SEQUENCE [LARGE SCALE GENOMIC DNA]</scope>
    <source>
        <strain evidence="8">JCM 14718</strain>
    </source>
</reference>
<dbReference type="InterPro" id="IPR011701">
    <property type="entry name" value="MFS"/>
</dbReference>
<feature type="transmembrane region" description="Helical" evidence="5">
    <location>
        <begin position="156"/>
        <end position="173"/>
    </location>
</feature>
<dbReference type="InterPro" id="IPR036259">
    <property type="entry name" value="MFS_trans_sf"/>
</dbReference>
<protein>
    <submittedName>
        <fullName evidence="7">MFS transporter</fullName>
    </submittedName>
</protein>
<dbReference type="PANTHER" id="PTHR23518:SF2">
    <property type="entry name" value="MAJOR FACILITATOR SUPERFAMILY TRANSPORTER"/>
    <property type="match status" value="1"/>
</dbReference>
<dbReference type="PANTHER" id="PTHR23518">
    <property type="entry name" value="C-METHYLTRANSFERASE"/>
    <property type="match status" value="1"/>
</dbReference>
<name>A0ABP4VDQ0_9ACTN</name>
<feature type="transmembrane region" description="Helical" evidence="5">
    <location>
        <begin position="295"/>
        <end position="314"/>
    </location>
</feature>
<dbReference type="InterPro" id="IPR020846">
    <property type="entry name" value="MFS_dom"/>
</dbReference>
<evidence type="ECO:0000313" key="8">
    <source>
        <dbReference type="Proteomes" id="UP001500618"/>
    </source>
</evidence>
<evidence type="ECO:0000256" key="5">
    <source>
        <dbReference type="SAM" id="Phobius"/>
    </source>
</evidence>
<keyword evidence="3 5" id="KW-1133">Transmembrane helix</keyword>
<proteinExistence type="predicted"/>
<dbReference type="Pfam" id="PF07690">
    <property type="entry name" value="MFS_1"/>
    <property type="match status" value="1"/>
</dbReference>
<feature type="transmembrane region" description="Helical" evidence="5">
    <location>
        <begin position="223"/>
        <end position="245"/>
    </location>
</feature>
<gene>
    <name evidence="7" type="ORF">GCM10009765_80920</name>
</gene>
<evidence type="ECO:0000256" key="4">
    <source>
        <dbReference type="ARBA" id="ARBA00023136"/>
    </source>
</evidence>
<dbReference type="SUPFAM" id="SSF103473">
    <property type="entry name" value="MFS general substrate transporter"/>
    <property type="match status" value="1"/>
</dbReference>
<dbReference type="RefSeq" id="WP_344315285.1">
    <property type="nucleotide sequence ID" value="NZ_BAAANY010000045.1"/>
</dbReference>
<feature type="transmembrane region" description="Helical" evidence="5">
    <location>
        <begin position="265"/>
        <end position="283"/>
    </location>
</feature>
<evidence type="ECO:0000256" key="2">
    <source>
        <dbReference type="ARBA" id="ARBA00022692"/>
    </source>
</evidence>
<organism evidence="7 8">
    <name type="scientific">Fodinicola feengrottensis</name>
    <dbReference type="NCBI Taxonomy" id="435914"/>
    <lineage>
        <taxon>Bacteria</taxon>
        <taxon>Bacillati</taxon>
        <taxon>Actinomycetota</taxon>
        <taxon>Actinomycetes</taxon>
        <taxon>Mycobacteriales</taxon>
        <taxon>Fodinicola</taxon>
    </lineage>
</organism>
<comment type="caution">
    <text evidence="7">The sequence shown here is derived from an EMBL/GenBank/DDBJ whole genome shotgun (WGS) entry which is preliminary data.</text>
</comment>
<dbReference type="EMBL" id="BAAANY010000045">
    <property type="protein sequence ID" value="GAA1720514.1"/>
    <property type="molecule type" value="Genomic_DNA"/>
</dbReference>
<comment type="subcellular location">
    <subcellularLocation>
        <location evidence="1">Cell membrane</location>
        <topology evidence="1">Multi-pass membrane protein</topology>
    </subcellularLocation>
</comment>
<sequence>MAPTTDPAESEAEQARWLSRPVAGIGTASFLADVGHEIPTALLPSLLTSTLGAPAVVLGLIEGISDALAGGARFVGGALADDPRRRRRIAVGGYASTAVLAALTGAAGAAWQVGVLRAGAWAARGLRVPARNALLADVVPASAYGRAYGFERMMDNLGAIVGPLLALVLVATLGVRAAIGLSVIPGLLAAVAIIYAIRHTARSRERDRVPLRLRIRPVMQGKLGRLIAAAAVFEVGNVAATLLILRATDLLRPGYGATAATTLALALYTLYNVAATVASLPAGRTADRLGSRGPVLVFLAGALVFAAAYVGFAFPITNLVLLGIPFLAAGLAIGCVETAQHSAVAALAPAGIRGAAFGLLATVQAIGNFAASAGAGLLWTTVSATAAFSYLAGWMAVASVLLLFLKPFRRT</sequence>
<evidence type="ECO:0000256" key="1">
    <source>
        <dbReference type="ARBA" id="ARBA00004651"/>
    </source>
</evidence>
<keyword evidence="2 5" id="KW-0812">Transmembrane</keyword>
<dbReference type="PROSITE" id="PS50850">
    <property type="entry name" value="MFS"/>
    <property type="match status" value="1"/>
</dbReference>
<feature type="domain" description="Major facilitator superfamily (MFS) profile" evidence="6">
    <location>
        <begin position="21"/>
        <end position="410"/>
    </location>
</feature>
<feature type="transmembrane region" description="Helical" evidence="5">
    <location>
        <begin position="179"/>
        <end position="197"/>
    </location>
</feature>
<evidence type="ECO:0000259" key="6">
    <source>
        <dbReference type="PROSITE" id="PS50850"/>
    </source>
</evidence>
<feature type="transmembrane region" description="Helical" evidence="5">
    <location>
        <begin position="377"/>
        <end position="405"/>
    </location>
</feature>
<keyword evidence="4 5" id="KW-0472">Membrane</keyword>
<dbReference type="Proteomes" id="UP001500618">
    <property type="component" value="Unassembled WGS sequence"/>
</dbReference>
<accession>A0ABP4VDQ0</accession>
<dbReference type="CDD" id="cd17370">
    <property type="entry name" value="MFS_MJ1317_like"/>
    <property type="match status" value="1"/>
</dbReference>
<feature type="transmembrane region" description="Helical" evidence="5">
    <location>
        <begin position="320"/>
        <end position="339"/>
    </location>
</feature>
<evidence type="ECO:0000313" key="7">
    <source>
        <dbReference type="EMBL" id="GAA1720514.1"/>
    </source>
</evidence>
<feature type="transmembrane region" description="Helical" evidence="5">
    <location>
        <begin position="351"/>
        <end position="371"/>
    </location>
</feature>
<keyword evidence="8" id="KW-1185">Reference proteome</keyword>